<reference evidence="5" key="1">
    <citation type="journal article" date="2020" name="Stud. Mycol.">
        <title>101 Dothideomycetes genomes: a test case for predicting lifestyles and emergence of pathogens.</title>
        <authorList>
            <person name="Haridas S."/>
            <person name="Albert R."/>
            <person name="Binder M."/>
            <person name="Bloem J."/>
            <person name="Labutti K."/>
            <person name="Salamov A."/>
            <person name="Andreopoulos B."/>
            <person name="Baker S."/>
            <person name="Barry K."/>
            <person name="Bills G."/>
            <person name="Bluhm B."/>
            <person name="Cannon C."/>
            <person name="Castanera R."/>
            <person name="Culley D."/>
            <person name="Daum C."/>
            <person name="Ezra D."/>
            <person name="Gonzalez J."/>
            <person name="Henrissat B."/>
            <person name="Kuo A."/>
            <person name="Liang C."/>
            <person name="Lipzen A."/>
            <person name="Lutzoni F."/>
            <person name="Magnuson J."/>
            <person name="Mondo S."/>
            <person name="Nolan M."/>
            <person name="Ohm R."/>
            <person name="Pangilinan J."/>
            <person name="Park H.-J."/>
            <person name="Ramirez L."/>
            <person name="Alfaro M."/>
            <person name="Sun H."/>
            <person name="Tritt A."/>
            <person name="Yoshinaga Y."/>
            <person name="Zwiers L.-H."/>
            <person name="Turgeon B."/>
            <person name="Goodwin S."/>
            <person name="Spatafora J."/>
            <person name="Crous P."/>
            <person name="Grigoriev I."/>
        </authorList>
    </citation>
    <scope>NUCLEOTIDE SEQUENCE</scope>
    <source>
        <strain evidence="5">CBS 122367</strain>
    </source>
</reference>
<dbReference type="Proteomes" id="UP000799291">
    <property type="component" value="Unassembled WGS sequence"/>
</dbReference>
<dbReference type="PROSITE" id="PS00122">
    <property type="entry name" value="CARBOXYLESTERASE_B_1"/>
    <property type="match status" value="1"/>
</dbReference>
<dbReference type="EC" id="3.1.1.-" evidence="3"/>
<dbReference type="InterPro" id="IPR029058">
    <property type="entry name" value="AB_hydrolase_fold"/>
</dbReference>
<organism evidence="5 6">
    <name type="scientific">Lentithecium fluviatile CBS 122367</name>
    <dbReference type="NCBI Taxonomy" id="1168545"/>
    <lineage>
        <taxon>Eukaryota</taxon>
        <taxon>Fungi</taxon>
        <taxon>Dikarya</taxon>
        <taxon>Ascomycota</taxon>
        <taxon>Pezizomycotina</taxon>
        <taxon>Dothideomycetes</taxon>
        <taxon>Pleosporomycetidae</taxon>
        <taxon>Pleosporales</taxon>
        <taxon>Massarineae</taxon>
        <taxon>Lentitheciaceae</taxon>
        <taxon>Lentithecium</taxon>
    </lineage>
</organism>
<dbReference type="InterPro" id="IPR050309">
    <property type="entry name" value="Type-B_Carboxylest/Lipase"/>
</dbReference>
<name>A0A6G1JJ17_9PLEO</name>
<sequence length="552" mass="60121">MDEHPGSEHPPCAPVTVEYGLLSGLRLPNSTRVFRGVPYGAPPVGDLRWRPPQRLLPWEGVRPATRFGPSSFQFPPPATSLYFGGETEFSEDCLYLNIWTGPEGTHNRPVLVWFHFGAFLFGSGSNPMYDGTKMAADGITVVTVNYRLGRFGFLAHPELSDESGYQGSGNYGIMDQIAALEWVQRNIKAFGGDPGNVTIGGASAGGGSVHILRSSPLAKLLFSKAICESGPGVAPTINGPGHVAAFTTLAAAEKAGVELLDFLGVSSVAELRKMPAENIVAVHLARTQGPWKSDLWPGSTSLSVFDTANPIVDGHVLPESPLNALLSDKAADVPMLAGNVGNEASGLPHLGSLADYHIYVNETFGEHAEDVRRLYPATTDQEVRTSTSQLLADQVFVWPTWTSARLQVRKLKSPVWYYKFLRAPPIPPDSNLIERKFAGAFHVAGVPYAFGNLDAWKWDWTDADRALSKNVSNAWARFMRTGRPDDAQSGKEHANSWPALNSSYDLIKIWDDESRLETPGSRVGDVAAFWDRYYGIKDHVTTEAGVVFLKAQ</sequence>
<evidence type="ECO:0000259" key="4">
    <source>
        <dbReference type="Pfam" id="PF00135"/>
    </source>
</evidence>
<dbReference type="EMBL" id="MU005571">
    <property type="protein sequence ID" value="KAF2690139.1"/>
    <property type="molecule type" value="Genomic_DNA"/>
</dbReference>
<dbReference type="Gene3D" id="3.40.50.1820">
    <property type="entry name" value="alpha/beta hydrolase"/>
    <property type="match status" value="1"/>
</dbReference>
<protein>
    <recommendedName>
        <fullName evidence="3">Carboxylic ester hydrolase</fullName>
        <ecNumber evidence="3">3.1.1.-</ecNumber>
    </recommendedName>
</protein>
<dbReference type="InterPro" id="IPR002018">
    <property type="entry name" value="CarbesteraseB"/>
</dbReference>
<keyword evidence="6" id="KW-1185">Reference proteome</keyword>
<dbReference type="Pfam" id="PF00135">
    <property type="entry name" value="COesterase"/>
    <property type="match status" value="1"/>
</dbReference>
<dbReference type="OrthoDB" id="408631at2759"/>
<gene>
    <name evidence="5" type="ORF">K458DRAFT_412961</name>
</gene>
<dbReference type="InterPro" id="IPR019826">
    <property type="entry name" value="Carboxylesterase_B_AS"/>
</dbReference>
<dbReference type="AlphaFoldDB" id="A0A6G1JJ17"/>
<feature type="domain" description="Carboxylesterase type B" evidence="4">
    <location>
        <begin position="15"/>
        <end position="507"/>
    </location>
</feature>
<evidence type="ECO:0000256" key="3">
    <source>
        <dbReference type="RuleBase" id="RU361235"/>
    </source>
</evidence>
<dbReference type="GO" id="GO:0016787">
    <property type="term" value="F:hydrolase activity"/>
    <property type="evidence" value="ECO:0007669"/>
    <property type="project" value="UniProtKB-KW"/>
</dbReference>
<keyword evidence="2 3" id="KW-0378">Hydrolase</keyword>
<evidence type="ECO:0000256" key="2">
    <source>
        <dbReference type="ARBA" id="ARBA00022801"/>
    </source>
</evidence>
<accession>A0A6G1JJ17</accession>
<evidence type="ECO:0000256" key="1">
    <source>
        <dbReference type="ARBA" id="ARBA00005964"/>
    </source>
</evidence>
<comment type="similarity">
    <text evidence="1 3">Belongs to the type-B carboxylesterase/lipase family.</text>
</comment>
<evidence type="ECO:0000313" key="6">
    <source>
        <dbReference type="Proteomes" id="UP000799291"/>
    </source>
</evidence>
<dbReference type="SUPFAM" id="SSF53474">
    <property type="entry name" value="alpha/beta-Hydrolases"/>
    <property type="match status" value="1"/>
</dbReference>
<proteinExistence type="inferred from homology"/>
<dbReference type="PANTHER" id="PTHR11559">
    <property type="entry name" value="CARBOXYLESTERASE"/>
    <property type="match status" value="1"/>
</dbReference>
<evidence type="ECO:0000313" key="5">
    <source>
        <dbReference type="EMBL" id="KAF2690139.1"/>
    </source>
</evidence>